<dbReference type="InterPro" id="IPR029033">
    <property type="entry name" value="His_PPase_superfam"/>
</dbReference>
<evidence type="ECO:0000313" key="2">
    <source>
        <dbReference type="Proteomes" id="UP000030960"/>
    </source>
</evidence>
<accession>A0A0B3RWU3</accession>
<dbReference type="Pfam" id="PF00300">
    <property type="entry name" value="His_Phos_1"/>
    <property type="match status" value="1"/>
</dbReference>
<dbReference type="EMBL" id="JSUQ01000019">
    <property type="protein sequence ID" value="KHQ51218.1"/>
    <property type="molecule type" value="Genomic_DNA"/>
</dbReference>
<dbReference type="OrthoDB" id="2237472at2"/>
<gene>
    <name evidence="1" type="ORF">OA50_04250</name>
</gene>
<reference evidence="1 2" key="1">
    <citation type="submission" date="2014-10" db="EMBL/GenBank/DDBJ databases">
        <title>Genome sequence of Ponticoccus sp. strain UMTAT08 isolated from clonal culture of toxic dinoflagellate Alexandrium tamiyavanichii.</title>
        <authorList>
            <person name="Gan H.Y."/>
            <person name="Muhd D.-D."/>
            <person name="Mohd Noor M.E."/>
            <person name="Yeong Y.S."/>
            <person name="Usup G."/>
        </authorList>
    </citation>
    <scope>NUCLEOTIDE SEQUENCE [LARGE SCALE GENOMIC DNA]</scope>
    <source>
        <strain evidence="1 2">UMTAT08</strain>
    </source>
</reference>
<organism evidence="1 2">
    <name type="scientific">Mameliella alba</name>
    <dbReference type="NCBI Taxonomy" id="561184"/>
    <lineage>
        <taxon>Bacteria</taxon>
        <taxon>Pseudomonadati</taxon>
        <taxon>Pseudomonadota</taxon>
        <taxon>Alphaproteobacteria</taxon>
        <taxon>Rhodobacterales</taxon>
        <taxon>Roseobacteraceae</taxon>
        <taxon>Mameliella</taxon>
    </lineage>
</organism>
<dbReference type="AlphaFoldDB" id="A0A0B3RWU3"/>
<comment type="caution">
    <text evidence="1">The sequence shown here is derived from an EMBL/GenBank/DDBJ whole genome shotgun (WGS) entry which is preliminary data.</text>
</comment>
<keyword evidence="2" id="KW-1185">Reference proteome</keyword>
<name>A0A0B3RWU3_9RHOB</name>
<dbReference type="SUPFAM" id="SSF53254">
    <property type="entry name" value="Phosphoglycerate mutase-like"/>
    <property type="match status" value="1"/>
</dbReference>
<dbReference type="PATRIC" id="fig|1515334.3.peg.4285"/>
<dbReference type="Proteomes" id="UP000030960">
    <property type="component" value="Unassembled WGS sequence"/>
</dbReference>
<protein>
    <submittedName>
        <fullName evidence="1">Phosphoglycerate mutase family protein</fullName>
    </submittedName>
</protein>
<sequence length="179" mass="19169">MRFLILALGLLWPGALLANDWDALERPGAFALMRHALAPGTGDPSGFVLDDCATQRTLDARGKAQARAIGAAFRARGMRFDAVLSSQWCRCLETAALMDLGEVTPAPAFNSFFRDFDQRGPRTVAALDLLEARGGRPIVVTHQVNISALTGRGTRSGEVLVVRRNGDGLEVLGSILIAP</sequence>
<proteinExistence type="predicted"/>
<dbReference type="InterPro" id="IPR013078">
    <property type="entry name" value="His_Pase_superF_clade-1"/>
</dbReference>
<dbReference type="Gene3D" id="3.40.50.1240">
    <property type="entry name" value="Phosphoglycerate mutase-like"/>
    <property type="match status" value="1"/>
</dbReference>
<dbReference type="RefSeq" id="WP_043144976.1">
    <property type="nucleotide sequence ID" value="NZ_JSUQ01000019.1"/>
</dbReference>
<dbReference type="STRING" id="561184.SAMN05216376_12051"/>
<dbReference type="CDD" id="cd07040">
    <property type="entry name" value="HP"/>
    <property type="match status" value="1"/>
</dbReference>
<evidence type="ECO:0000313" key="1">
    <source>
        <dbReference type="EMBL" id="KHQ51218.1"/>
    </source>
</evidence>